<dbReference type="SUPFAM" id="SSF56672">
    <property type="entry name" value="DNA/RNA polymerases"/>
    <property type="match status" value="1"/>
</dbReference>
<dbReference type="AlphaFoldDB" id="A0A3N4L506"/>
<accession>A0A3N4L506</accession>
<reference evidence="1 2" key="1">
    <citation type="journal article" date="2018" name="Nat. Ecol. Evol.">
        <title>Pezizomycetes genomes reveal the molecular basis of ectomycorrhizal truffle lifestyle.</title>
        <authorList>
            <person name="Murat C."/>
            <person name="Payen T."/>
            <person name="Noel B."/>
            <person name="Kuo A."/>
            <person name="Morin E."/>
            <person name="Chen J."/>
            <person name="Kohler A."/>
            <person name="Krizsan K."/>
            <person name="Balestrini R."/>
            <person name="Da Silva C."/>
            <person name="Montanini B."/>
            <person name="Hainaut M."/>
            <person name="Levati E."/>
            <person name="Barry K.W."/>
            <person name="Belfiori B."/>
            <person name="Cichocki N."/>
            <person name="Clum A."/>
            <person name="Dockter R.B."/>
            <person name="Fauchery L."/>
            <person name="Guy J."/>
            <person name="Iotti M."/>
            <person name="Le Tacon F."/>
            <person name="Lindquist E.A."/>
            <person name="Lipzen A."/>
            <person name="Malagnac F."/>
            <person name="Mello A."/>
            <person name="Molinier V."/>
            <person name="Miyauchi S."/>
            <person name="Poulain J."/>
            <person name="Riccioni C."/>
            <person name="Rubini A."/>
            <person name="Sitrit Y."/>
            <person name="Splivallo R."/>
            <person name="Traeger S."/>
            <person name="Wang M."/>
            <person name="Zifcakova L."/>
            <person name="Wipf D."/>
            <person name="Zambonelli A."/>
            <person name="Paolocci F."/>
            <person name="Nowrousian M."/>
            <person name="Ottonello S."/>
            <person name="Baldrian P."/>
            <person name="Spatafora J.W."/>
            <person name="Henrissat B."/>
            <person name="Nagy L.G."/>
            <person name="Aury J.M."/>
            <person name="Wincker P."/>
            <person name="Grigoriev I.V."/>
            <person name="Bonfante P."/>
            <person name="Martin F.M."/>
        </authorList>
    </citation>
    <scope>NUCLEOTIDE SEQUENCE [LARGE SCALE GENOMIC DNA]</scope>
    <source>
        <strain evidence="1 2">ATCC MYA-4762</strain>
    </source>
</reference>
<feature type="non-terminal residue" evidence="1">
    <location>
        <position position="98"/>
    </location>
</feature>
<protein>
    <submittedName>
        <fullName evidence="1">Uncharacterized protein</fullName>
    </submittedName>
</protein>
<feature type="non-terminal residue" evidence="1">
    <location>
        <position position="1"/>
    </location>
</feature>
<evidence type="ECO:0000313" key="2">
    <source>
        <dbReference type="Proteomes" id="UP000267821"/>
    </source>
</evidence>
<dbReference type="EMBL" id="ML121773">
    <property type="protein sequence ID" value="RPB17994.1"/>
    <property type="molecule type" value="Genomic_DNA"/>
</dbReference>
<gene>
    <name evidence="1" type="ORF">L211DRAFT_772084</name>
</gene>
<name>A0A3N4L506_9PEZI</name>
<dbReference type="STRING" id="1051890.A0A3N4L506"/>
<dbReference type="InterPro" id="IPR043502">
    <property type="entry name" value="DNA/RNA_pol_sf"/>
</dbReference>
<sequence>IGPHLSGKQREELFGLVIDFLDVFSKGTRLGKVKGFKAAIRTEGPLPTPQQARPTGPTKRKIIDETIDQLLAWDVVEKSTSTTASPIVMVWQNNKWRF</sequence>
<organism evidence="1 2">
    <name type="scientific">Terfezia boudieri ATCC MYA-4762</name>
    <dbReference type="NCBI Taxonomy" id="1051890"/>
    <lineage>
        <taxon>Eukaryota</taxon>
        <taxon>Fungi</taxon>
        <taxon>Dikarya</taxon>
        <taxon>Ascomycota</taxon>
        <taxon>Pezizomycotina</taxon>
        <taxon>Pezizomycetes</taxon>
        <taxon>Pezizales</taxon>
        <taxon>Pezizaceae</taxon>
        <taxon>Terfezia</taxon>
    </lineage>
</organism>
<proteinExistence type="predicted"/>
<dbReference type="Gene3D" id="3.10.10.10">
    <property type="entry name" value="HIV Type 1 Reverse Transcriptase, subunit A, domain 1"/>
    <property type="match status" value="1"/>
</dbReference>
<dbReference type="Proteomes" id="UP000267821">
    <property type="component" value="Unassembled WGS sequence"/>
</dbReference>
<keyword evidence="2" id="KW-1185">Reference proteome</keyword>
<dbReference type="InParanoid" id="A0A3N4L506"/>
<dbReference type="OrthoDB" id="6776860at2759"/>
<evidence type="ECO:0000313" key="1">
    <source>
        <dbReference type="EMBL" id="RPB17994.1"/>
    </source>
</evidence>